<reference evidence="11 12" key="1">
    <citation type="journal article" date="2011" name="J. Gen. Appl. Microbiol.">
        <title>Draft genome sequencing of the enigmatic basidiomycete Mixia osmundae.</title>
        <authorList>
            <person name="Nishida H."/>
            <person name="Nagatsuka Y."/>
            <person name="Sugiyama J."/>
        </authorList>
    </citation>
    <scope>NUCLEOTIDE SEQUENCE [LARGE SCALE GENOMIC DNA]</scope>
    <source>
        <strain evidence="12">CBS 9802 / IAM 14324 / JCM 22182 / KY 12970</strain>
    </source>
</reference>
<evidence type="ECO:0000256" key="3">
    <source>
        <dbReference type="ARBA" id="ARBA00022448"/>
    </source>
</evidence>
<comment type="subcellular location">
    <subcellularLocation>
        <location evidence="1">Golgi apparatus membrane</location>
        <topology evidence="1">Single-pass type IV membrane protein</topology>
    </subcellularLocation>
</comment>
<comment type="similarity">
    <text evidence="2 9">Belongs to the GOSR1 family.</text>
</comment>
<comment type="caution">
    <text evidence="11">The sequence shown here is derived from an EMBL/GenBank/DDBJ whole genome shotgun (WGS) entry which is preliminary data.</text>
</comment>
<dbReference type="GO" id="GO:0031201">
    <property type="term" value="C:SNARE complex"/>
    <property type="evidence" value="ECO:0007669"/>
    <property type="project" value="TreeGrafter"/>
</dbReference>
<dbReference type="InterPro" id="IPR023601">
    <property type="entry name" value="Golgi_SNAP_su1"/>
</dbReference>
<proteinExistence type="inferred from homology"/>
<evidence type="ECO:0000256" key="1">
    <source>
        <dbReference type="ARBA" id="ARBA00004409"/>
    </source>
</evidence>
<reference evidence="11 12" key="2">
    <citation type="journal article" date="2012" name="Open Biol.">
        <title>Characteristics of nucleosomes and linker DNA regions on the genome of the basidiomycete Mixia osmundae revealed by mono- and dinucleosome mapping.</title>
        <authorList>
            <person name="Nishida H."/>
            <person name="Kondo S."/>
            <person name="Matsumoto T."/>
            <person name="Suzuki Y."/>
            <person name="Yoshikawa H."/>
            <person name="Taylor T.D."/>
            <person name="Sugiyama J."/>
        </authorList>
    </citation>
    <scope>NUCLEOTIDE SEQUENCE [LARGE SCALE GENOMIC DNA]</scope>
    <source>
        <strain evidence="12">CBS 9802 / IAM 14324 / JCM 22182 / KY 12970</strain>
    </source>
</reference>
<comment type="function">
    <text evidence="9">Involved in transport from the ER to the Golgi apparatus as well as in intra-Golgi transport. It belongs to a super-family of proteins called t-SNAREs or soluble NSF (N-ethylmaleimide-sensitive factor) attachment protein receptor.</text>
</comment>
<dbReference type="GO" id="GO:0006888">
    <property type="term" value="P:endoplasmic reticulum to Golgi vesicle-mediated transport"/>
    <property type="evidence" value="ECO:0007669"/>
    <property type="project" value="InterPro"/>
</dbReference>
<protein>
    <recommendedName>
        <fullName evidence="9">Golgi SNAP receptor complex member 1</fullName>
    </recommendedName>
</protein>
<evidence type="ECO:0000256" key="4">
    <source>
        <dbReference type="ARBA" id="ARBA00022692"/>
    </source>
</evidence>
<evidence type="ECO:0000256" key="9">
    <source>
        <dbReference type="PIRNR" id="PIRNR027109"/>
    </source>
</evidence>
<keyword evidence="9" id="KW-0931">ER-Golgi transport</keyword>
<dbReference type="PIRSF" id="PIRSF027109">
    <property type="entry name" value="Golgi_SNARE"/>
    <property type="match status" value="1"/>
</dbReference>
<dbReference type="GO" id="GO:0005801">
    <property type="term" value="C:cis-Golgi network"/>
    <property type="evidence" value="ECO:0007669"/>
    <property type="project" value="InterPro"/>
</dbReference>
<dbReference type="InParanoid" id="G7E9G1"/>
<comment type="subunit">
    <text evidence="9">Component of several multiprotein Golgi SNARE complexes.</text>
</comment>
<dbReference type="RefSeq" id="XP_014568527.1">
    <property type="nucleotide sequence ID" value="XM_014713041.1"/>
</dbReference>
<dbReference type="PANTHER" id="PTHR21094:SF2">
    <property type="entry name" value="GOLGI SNAP RECEPTOR COMPLEX MEMBER 1"/>
    <property type="match status" value="1"/>
</dbReference>
<dbReference type="GO" id="GO:0005797">
    <property type="term" value="C:Golgi medial cisterna"/>
    <property type="evidence" value="ECO:0007669"/>
    <property type="project" value="TreeGrafter"/>
</dbReference>
<dbReference type="GO" id="GO:0000139">
    <property type="term" value="C:Golgi membrane"/>
    <property type="evidence" value="ECO:0007669"/>
    <property type="project" value="UniProtKB-SubCell"/>
</dbReference>
<gene>
    <name evidence="11" type="primary">Mo05975</name>
    <name evidence="11" type="ORF">E5Q_05975</name>
</gene>
<dbReference type="AlphaFoldDB" id="G7E9G1"/>
<dbReference type="GO" id="GO:0006906">
    <property type="term" value="P:vesicle fusion"/>
    <property type="evidence" value="ECO:0007669"/>
    <property type="project" value="TreeGrafter"/>
</dbReference>
<dbReference type="Pfam" id="PF12352">
    <property type="entry name" value="V-SNARE_C"/>
    <property type="match status" value="1"/>
</dbReference>
<evidence type="ECO:0000313" key="12">
    <source>
        <dbReference type="Proteomes" id="UP000009131"/>
    </source>
</evidence>
<evidence type="ECO:0000256" key="2">
    <source>
        <dbReference type="ARBA" id="ARBA00008473"/>
    </source>
</evidence>
<evidence type="ECO:0000256" key="8">
    <source>
        <dbReference type="ARBA" id="ARBA00023136"/>
    </source>
</evidence>
<dbReference type="GO" id="GO:0015031">
    <property type="term" value="P:protein transport"/>
    <property type="evidence" value="ECO:0007669"/>
    <property type="project" value="UniProtKB-KW"/>
</dbReference>
<sequence>MSWDSVRKGIRTLENELEGLLTQYSKLAATNSTAYSSSGRLTEATQREYGQVEQQISQSLGRLTELVEQMSDLLDHDPTASTAMVHTATRHREILADYTRDFRRTQKSITDAESRANLLGSVREEIFAFRASTNPSAQDQLLSERGKIDSSHRMADDVLGMAYETRYEFSRQRSTIQGVSTRINGVLAQVPGINSVLGMINSRRRRDTFILGGIIAVCTLLLLWYVF</sequence>
<keyword evidence="4 10" id="KW-0812">Transmembrane</keyword>
<dbReference type="HOGENOM" id="CLU_078034_0_1_1"/>
<dbReference type="GO" id="GO:0048219">
    <property type="term" value="P:inter-Golgi cisterna vesicle-mediated transport"/>
    <property type="evidence" value="ECO:0007669"/>
    <property type="project" value="TreeGrafter"/>
</dbReference>
<dbReference type="Proteomes" id="UP000009131">
    <property type="component" value="Unassembled WGS sequence"/>
</dbReference>
<dbReference type="eggNOG" id="KOG3208">
    <property type="taxonomic scope" value="Eukaryota"/>
</dbReference>
<dbReference type="OMA" id="QAYAVND"/>
<keyword evidence="7 9" id="KW-0333">Golgi apparatus</keyword>
<feature type="transmembrane region" description="Helical" evidence="10">
    <location>
        <begin position="208"/>
        <end position="226"/>
    </location>
</feature>
<name>G7E9G1_MIXOS</name>
<accession>G7E9G1</accession>
<keyword evidence="8 9" id="KW-0472">Membrane</keyword>
<evidence type="ECO:0000256" key="10">
    <source>
        <dbReference type="SAM" id="Phobius"/>
    </source>
</evidence>
<organism evidence="11 12">
    <name type="scientific">Mixia osmundae (strain CBS 9802 / IAM 14324 / JCM 22182 / KY 12970)</name>
    <dbReference type="NCBI Taxonomy" id="764103"/>
    <lineage>
        <taxon>Eukaryota</taxon>
        <taxon>Fungi</taxon>
        <taxon>Dikarya</taxon>
        <taxon>Basidiomycota</taxon>
        <taxon>Pucciniomycotina</taxon>
        <taxon>Mixiomycetes</taxon>
        <taxon>Mixiales</taxon>
        <taxon>Mixiaceae</taxon>
        <taxon>Mixia</taxon>
    </lineage>
</organism>
<evidence type="ECO:0000256" key="6">
    <source>
        <dbReference type="ARBA" id="ARBA00022989"/>
    </source>
</evidence>
<dbReference type="EMBL" id="BABT02000220">
    <property type="protein sequence ID" value="GAA99280.1"/>
    <property type="molecule type" value="Genomic_DNA"/>
</dbReference>
<keyword evidence="3 9" id="KW-0813">Transport</keyword>
<evidence type="ECO:0000313" key="11">
    <source>
        <dbReference type="EMBL" id="GAA99280.1"/>
    </source>
</evidence>
<evidence type="ECO:0000256" key="5">
    <source>
        <dbReference type="ARBA" id="ARBA00022927"/>
    </source>
</evidence>
<keyword evidence="6 10" id="KW-1133">Transmembrane helix</keyword>
<dbReference type="STRING" id="764103.G7E9G1"/>
<keyword evidence="12" id="KW-1185">Reference proteome</keyword>
<evidence type="ECO:0000256" key="7">
    <source>
        <dbReference type="ARBA" id="ARBA00023034"/>
    </source>
</evidence>
<keyword evidence="5 9" id="KW-0653">Protein transport</keyword>
<dbReference type="GO" id="GO:0005484">
    <property type="term" value="F:SNAP receptor activity"/>
    <property type="evidence" value="ECO:0007669"/>
    <property type="project" value="TreeGrafter"/>
</dbReference>
<dbReference type="OrthoDB" id="422156at2759"/>
<dbReference type="PANTHER" id="PTHR21094">
    <property type="entry name" value="GOS-28 SNARE- RELATED"/>
    <property type="match status" value="1"/>
</dbReference>